<comment type="subcellular location">
    <subcellularLocation>
        <location evidence="1">Secreted</location>
    </subcellularLocation>
</comment>
<dbReference type="PANTHER" id="PTHR34216:SF3">
    <property type="entry name" value="POLY-BETA-1,6-N-ACETYL-D-GLUCOSAMINE N-DEACETYLASE"/>
    <property type="match status" value="1"/>
</dbReference>
<dbReference type="GO" id="GO:0005576">
    <property type="term" value="C:extracellular region"/>
    <property type="evidence" value="ECO:0007669"/>
    <property type="project" value="UniProtKB-SubCell"/>
</dbReference>
<feature type="domain" description="NodB homology" evidence="4">
    <location>
        <begin position="58"/>
        <end position="128"/>
    </location>
</feature>
<dbReference type="InterPro" id="IPR051398">
    <property type="entry name" value="Polysacch_Deacetylase"/>
</dbReference>
<evidence type="ECO:0000259" key="4">
    <source>
        <dbReference type="PROSITE" id="PS51677"/>
    </source>
</evidence>
<dbReference type="GO" id="GO:0005975">
    <property type="term" value="P:carbohydrate metabolic process"/>
    <property type="evidence" value="ECO:0007669"/>
    <property type="project" value="InterPro"/>
</dbReference>
<reference evidence="5 6" key="1">
    <citation type="journal article" date="2009" name="Genome Res.">
        <title>Whole genome sequence of Desulfovibrio magneticus strain RS-1 revealed common gene clusters in magnetotactic bacteria.</title>
        <authorList>
            <person name="Nakazawa H."/>
            <person name="Arakaki A."/>
            <person name="Narita-Yamada S."/>
            <person name="Yashiro I."/>
            <person name="Jinno K."/>
            <person name="Aoki N."/>
            <person name="Tsuruyama A."/>
            <person name="Okamura Y."/>
            <person name="Tanikawa S."/>
            <person name="Fujita N."/>
            <person name="Takeyama H."/>
            <person name="Matsunaga T."/>
        </authorList>
    </citation>
    <scope>NUCLEOTIDE SEQUENCE [LARGE SCALE GENOMIC DNA]</scope>
    <source>
        <strain evidence="6">ATCC 700980 / DSM 13731 / RS-1</strain>
    </source>
</reference>
<organism evidence="5 6">
    <name type="scientific">Solidesulfovibrio magneticus (strain ATCC 700980 / DSM 13731 / RS-1)</name>
    <name type="common">Desulfovibrio magneticus</name>
    <dbReference type="NCBI Taxonomy" id="573370"/>
    <lineage>
        <taxon>Bacteria</taxon>
        <taxon>Pseudomonadati</taxon>
        <taxon>Thermodesulfobacteriota</taxon>
        <taxon>Desulfovibrionia</taxon>
        <taxon>Desulfovibrionales</taxon>
        <taxon>Desulfovibrionaceae</taxon>
        <taxon>Solidesulfovibrio</taxon>
    </lineage>
</organism>
<keyword evidence="3" id="KW-0472">Membrane</keyword>
<evidence type="ECO:0000256" key="3">
    <source>
        <dbReference type="SAM" id="Phobius"/>
    </source>
</evidence>
<dbReference type="Pfam" id="PF01522">
    <property type="entry name" value="Polysacc_deac_1"/>
    <property type="match status" value="1"/>
</dbReference>
<keyword evidence="6" id="KW-1185">Reference proteome</keyword>
<name>C4XMQ9_SOLM1</name>
<dbReference type="PANTHER" id="PTHR34216">
    <property type="match status" value="1"/>
</dbReference>
<proteinExistence type="predicted"/>
<dbReference type="STRING" id="573370.DMR_13590"/>
<dbReference type="SUPFAM" id="SSF88713">
    <property type="entry name" value="Glycoside hydrolase/deacetylase"/>
    <property type="match status" value="1"/>
</dbReference>
<dbReference type="KEGG" id="dma:DMR_13590"/>
<evidence type="ECO:0000313" key="6">
    <source>
        <dbReference type="Proteomes" id="UP000009071"/>
    </source>
</evidence>
<sequence length="361" mass="40092">MTFRPGLVGIADPTSSGFHACGRLMKKAYGLRVLFRALALLAALVLVSAASAGPCRAGMVTLVFDDGLSSVYQYAYPVLAKYGLVATTAVIADRVDSGDPDFMDEKQLKELQTAGWEIASHSLTHKRPIDIPKFIAEEKCLLLKPVAGHRPLYEAKYKYEELSGLMENGKVLRERASGKMVKNEPGSYYFDELIGEVIVHPFEAASAEKQQIVAISYEREMQASKEELEERGFKVSTYVTPHNYWTPEMSELSKRFYAQVANGGDDFNRKGSTDRYWLKRFVVHANDPAEAIIGLIKEHAMREDGWVIFCLHGIGSDLGWEPWDAAKLGQLADFLKKKAIPVVTLDKGVKLWVEGKGKPGV</sequence>
<dbReference type="EMBL" id="AP010904">
    <property type="protein sequence ID" value="BAH74850.1"/>
    <property type="molecule type" value="Genomic_DNA"/>
</dbReference>
<evidence type="ECO:0000313" key="5">
    <source>
        <dbReference type="EMBL" id="BAH74850.1"/>
    </source>
</evidence>
<keyword evidence="3" id="KW-1133">Transmembrane helix</keyword>
<gene>
    <name evidence="5" type="ordered locus">DMR_13590</name>
</gene>
<protein>
    <submittedName>
        <fullName evidence="5">Polysaccharide deacetylase domain protein</fullName>
    </submittedName>
</protein>
<dbReference type="eggNOG" id="COG0726">
    <property type="taxonomic scope" value="Bacteria"/>
</dbReference>
<dbReference type="HOGENOM" id="CLU_766684_0_0_7"/>
<dbReference type="PROSITE" id="PS51677">
    <property type="entry name" value="NODB"/>
    <property type="match status" value="1"/>
</dbReference>
<dbReference type="CDD" id="cd10970">
    <property type="entry name" value="CE4_DAC_u1_6s"/>
    <property type="match status" value="1"/>
</dbReference>
<dbReference type="Proteomes" id="UP000009071">
    <property type="component" value="Chromosome"/>
</dbReference>
<dbReference type="InterPro" id="IPR002509">
    <property type="entry name" value="NODB_dom"/>
</dbReference>
<keyword evidence="2" id="KW-0732">Signal</keyword>
<dbReference type="InterPro" id="IPR011330">
    <property type="entry name" value="Glyco_hydro/deAcase_b/a-brl"/>
</dbReference>
<keyword evidence="3" id="KW-0812">Transmembrane</keyword>
<evidence type="ECO:0000256" key="1">
    <source>
        <dbReference type="ARBA" id="ARBA00004613"/>
    </source>
</evidence>
<accession>C4XMQ9</accession>
<dbReference type="Gene3D" id="3.20.20.370">
    <property type="entry name" value="Glycoside hydrolase/deacetylase"/>
    <property type="match status" value="1"/>
</dbReference>
<dbReference type="AlphaFoldDB" id="C4XMQ9"/>
<evidence type="ECO:0000256" key="2">
    <source>
        <dbReference type="ARBA" id="ARBA00022729"/>
    </source>
</evidence>
<feature type="transmembrane region" description="Helical" evidence="3">
    <location>
        <begin position="33"/>
        <end position="53"/>
    </location>
</feature>
<dbReference type="GO" id="GO:0016810">
    <property type="term" value="F:hydrolase activity, acting on carbon-nitrogen (but not peptide) bonds"/>
    <property type="evidence" value="ECO:0007669"/>
    <property type="project" value="InterPro"/>
</dbReference>